<evidence type="ECO:0000256" key="5">
    <source>
        <dbReference type="ARBA" id="ARBA00022664"/>
    </source>
</evidence>
<dbReference type="Pfam" id="PF22782">
    <property type="entry name" value="SDE2"/>
    <property type="match status" value="1"/>
</dbReference>
<evidence type="ECO:0000313" key="12">
    <source>
        <dbReference type="Proteomes" id="UP000646827"/>
    </source>
</evidence>
<keyword evidence="6" id="KW-0508">mRNA splicing</keyword>
<evidence type="ECO:0000256" key="6">
    <source>
        <dbReference type="ARBA" id="ARBA00023187"/>
    </source>
</evidence>
<evidence type="ECO:0000256" key="7">
    <source>
        <dbReference type="ARBA" id="ARBA00023242"/>
    </source>
</evidence>
<name>A0A8H7VD49_9FUNG</name>
<feature type="compositionally biased region" description="Basic residues" evidence="9">
    <location>
        <begin position="246"/>
        <end position="256"/>
    </location>
</feature>
<accession>A0A8H7VD49</accession>
<evidence type="ECO:0000256" key="9">
    <source>
        <dbReference type="SAM" id="MobiDB-lite"/>
    </source>
</evidence>
<comment type="subcellular location">
    <subcellularLocation>
        <location evidence="2">Cytoplasm</location>
    </subcellularLocation>
    <subcellularLocation>
        <location evidence="1">Nucleus</location>
    </subcellularLocation>
</comment>
<dbReference type="PANTHER" id="PTHR12786:SF1">
    <property type="entry name" value="SPLICING REGULATOR SDE2"/>
    <property type="match status" value="1"/>
</dbReference>
<dbReference type="PANTHER" id="PTHR12786">
    <property type="entry name" value="SPLICING FACTOR SF3A-RELATED"/>
    <property type="match status" value="1"/>
</dbReference>
<dbReference type="AlphaFoldDB" id="A0A8H7VD49"/>
<feature type="region of interest" description="Disordered" evidence="9">
    <location>
        <begin position="129"/>
        <end position="148"/>
    </location>
</feature>
<dbReference type="GO" id="GO:0008380">
    <property type="term" value="P:RNA splicing"/>
    <property type="evidence" value="ECO:0007669"/>
    <property type="project" value="UniProtKB-KW"/>
</dbReference>
<keyword evidence="7" id="KW-0539">Nucleus</keyword>
<evidence type="ECO:0000256" key="8">
    <source>
        <dbReference type="ARBA" id="ARBA00023306"/>
    </source>
</evidence>
<dbReference type="GO" id="GO:0006397">
    <property type="term" value="P:mRNA processing"/>
    <property type="evidence" value="ECO:0007669"/>
    <property type="project" value="UniProtKB-KW"/>
</dbReference>
<feature type="region of interest" description="Disordered" evidence="9">
    <location>
        <begin position="201"/>
        <end position="256"/>
    </location>
</feature>
<feature type="domain" description="SDE2-like" evidence="10">
    <location>
        <begin position="80"/>
        <end position="180"/>
    </location>
</feature>
<sequence length="256" mass="29348">MHQAIVNLVGGHAPICISFDQGQDATIYDLKERITTLTKVNRVNQSISTMGGQLLTDEAFMFNQQQEGPTIFNMSLRLLGGKGGFGSMLRAQGGRMNAQKTTNFEACRDLQGRRIRTVNEAKKLQDELDALPERERERREKTQKKIEEGLKGVEQKKYRFDDTQFLEDREQMVDNVKSAVGSLLKKQQSKQQKKKVVTAVSFDMFDDEEDSEEEDNSDEQEVSEEEEVKSSNKRKRNDDDNNDTKSKKKTTNKKRK</sequence>
<dbReference type="OrthoDB" id="547031at2759"/>
<dbReference type="Proteomes" id="UP000646827">
    <property type="component" value="Unassembled WGS sequence"/>
</dbReference>
<protein>
    <recommendedName>
        <fullName evidence="10">SDE2-like domain-containing protein</fullName>
    </recommendedName>
</protein>
<keyword evidence="12" id="KW-1185">Reference proteome</keyword>
<reference evidence="11 12" key="1">
    <citation type="submission" date="2020-12" db="EMBL/GenBank/DDBJ databases">
        <title>Metabolic potential, ecology and presence of endohyphal bacteria is reflected in genomic diversity of Mucoromycotina.</title>
        <authorList>
            <person name="Muszewska A."/>
            <person name="Okrasinska A."/>
            <person name="Steczkiewicz K."/>
            <person name="Drgas O."/>
            <person name="Orlowska M."/>
            <person name="Perlinska-Lenart U."/>
            <person name="Aleksandrzak-Piekarczyk T."/>
            <person name="Szatraj K."/>
            <person name="Zielenkiewicz U."/>
            <person name="Pilsyk S."/>
            <person name="Malc E."/>
            <person name="Mieczkowski P."/>
            <person name="Kruszewska J.S."/>
            <person name="Biernat P."/>
            <person name="Pawlowska J."/>
        </authorList>
    </citation>
    <scope>NUCLEOTIDE SEQUENCE [LARGE SCALE GENOMIC DNA]</scope>
    <source>
        <strain evidence="11 12">CBS 142.35</strain>
    </source>
</reference>
<evidence type="ECO:0000256" key="1">
    <source>
        <dbReference type="ARBA" id="ARBA00004123"/>
    </source>
</evidence>
<feature type="compositionally biased region" description="Acidic residues" evidence="9">
    <location>
        <begin position="204"/>
        <end position="227"/>
    </location>
</feature>
<evidence type="ECO:0000259" key="10">
    <source>
        <dbReference type="Pfam" id="PF22782"/>
    </source>
</evidence>
<dbReference type="InterPro" id="IPR051421">
    <property type="entry name" value="RNA_Proc_DNA_Dmg_Regulator"/>
</dbReference>
<dbReference type="GO" id="GO:0005737">
    <property type="term" value="C:cytoplasm"/>
    <property type="evidence" value="ECO:0007669"/>
    <property type="project" value="UniProtKB-SubCell"/>
</dbReference>
<dbReference type="InterPro" id="IPR053822">
    <property type="entry name" value="SDE2-like_dom"/>
</dbReference>
<comment type="similarity">
    <text evidence="3">Belongs to the SDE2 family.</text>
</comment>
<comment type="caution">
    <text evidence="11">The sequence shown here is derived from an EMBL/GenBank/DDBJ whole genome shotgun (WGS) entry which is preliminary data.</text>
</comment>
<dbReference type="GO" id="GO:0005634">
    <property type="term" value="C:nucleus"/>
    <property type="evidence" value="ECO:0007669"/>
    <property type="project" value="UniProtKB-SubCell"/>
</dbReference>
<evidence type="ECO:0000313" key="11">
    <source>
        <dbReference type="EMBL" id="KAG2218661.1"/>
    </source>
</evidence>
<gene>
    <name evidence="11" type="ORF">INT45_007830</name>
</gene>
<evidence type="ECO:0000256" key="2">
    <source>
        <dbReference type="ARBA" id="ARBA00004496"/>
    </source>
</evidence>
<keyword evidence="8" id="KW-0131">Cell cycle</keyword>
<organism evidence="11 12">
    <name type="scientific">Circinella minor</name>
    <dbReference type="NCBI Taxonomy" id="1195481"/>
    <lineage>
        <taxon>Eukaryota</taxon>
        <taxon>Fungi</taxon>
        <taxon>Fungi incertae sedis</taxon>
        <taxon>Mucoromycota</taxon>
        <taxon>Mucoromycotina</taxon>
        <taxon>Mucoromycetes</taxon>
        <taxon>Mucorales</taxon>
        <taxon>Lichtheimiaceae</taxon>
        <taxon>Circinella</taxon>
    </lineage>
</organism>
<dbReference type="EMBL" id="JAEPRB010000217">
    <property type="protein sequence ID" value="KAG2218661.1"/>
    <property type="molecule type" value="Genomic_DNA"/>
</dbReference>
<proteinExistence type="inferred from homology"/>
<feature type="compositionally biased region" description="Basic and acidic residues" evidence="9">
    <location>
        <begin position="236"/>
        <end position="245"/>
    </location>
</feature>
<evidence type="ECO:0000256" key="3">
    <source>
        <dbReference type="ARBA" id="ARBA00008726"/>
    </source>
</evidence>
<keyword evidence="5" id="KW-0507">mRNA processing</keyword>
<evidence type="ECO:0000256" key="4">
    <source>
        <dbReference type="ARBA" id="ARBA00022490"/>
    </source>
</evidence>
<keyword evidence="4" id="KW-0963">Cytoplasm</keyword>